<dbReference type="Pfam" id="PF02798">
    <property type="entry name" value="GST_N"/>
    <property type="match status" value="1"/>
</dbReference>
<dbReference type="Gene3D" id="1.20.1050.10">
    <property type="match status" value="1"/>
</dbReference>
<keyword evidence="6" id="KW-1185">Reference proteome</keyword>
<dbReference type="SUPFAM" id="SSF52833">
    <property type="entry name" value="Thioredoxin-like"/>
    <property type="match status" value="1"/>
</dbReference>
<dbReference type="PROSITE" id="PS50405">
    <property type="entry name" value="GST_CTER"/>
    <property type="match status" value="1"/>
</dbReference>
<evidence type="ECO:0000259" key="3">
    <source>
        <dbReference type="PROSITE" id="PS50404"/>
    </source>
</evidence>
<dbReference type="Gene3D" id="3.40.30.10">
    <property type="entry name" value="Glutaredoxin"/>
    <property type="match status" value="1"/>
</dbReference>
<dbReference type="EMBL" id="LT629777">
    <property type="protein sequence ID" value="SDS11946.1"/>
    <property type="molecule type" value="Genomic_DNA"/>
</dbReference>
<dbReference type="GO" id="GO:0004364">
    <property type="term" value="F:glutathione transferase activity"/>
    <property type="evidence" value="ECO:0007669"/>
    <property type="project" value="TreeGrafter"/>
</dbReference>
<dbReference type="InterPro" id="IPR036249">
    <property type="entry name" value="Thioredoxin-like_sf"/>
</dbReference>
<feature type="domain" description="GST C-terminal" evidence="4">
    <location>
        <begin position="85"/>
        <end position="207"/>
    </location>
</feature>
<dbReference type="AlphaFoldDB" id="A0A1H1PLA5"/>
<dbReference type="GeneID" id="300205615"/>
<feature type="domain" description="GST N-terminal" evidence="3">
    <location>
        <begin position="1"/>
        <end position="80"/>
    </location>
</feature>
<name>A0A1H1PLA5_9PSED</name>
<dbReference type="SUPFAM" id="SSF47616">
    <property type="entry name" value="GST C-terminal domain-like"/>
    <property type="match status" value="1"/>
</dbReference>
<sequence length="207" mass="23463">MRLHYHLVSTCSRRVLMVVQHLEIKVDLVLVNLFKGEQNSPEFLKLNPNHQVPVLEHDGFALWESYAIMQYLADMTPGQTICPVDPRGRADVNRWLFWCGQYFMPGASILNWENSIKSLAGMGSPDPIEVAHGEQLMTEAARILDAHLGNREWICDTGLSLADFAIAAPLADQHRSKFPVTDLPNLQQWFRRVQALDSWKQTEAGAL</sequence>
<dbReference type="Proteomes" id="UP000199524">
    <property type="component" value="Chromosome I"/>
</dbReference>
<evidence type="ECO:0000313" key="6">
    <source>
        <dbReference type="Proteomes" id="UP000199524"/>
    </source>
</evidence>
<dbReference type="PANTHER" id="PTHR43969:SF9">
    <property type="entry name" value="GLUTATHIONE S TRANSFERASE D10, ISOFORM A-RELATED"/>
    <property type="match status" value="1"/>
</dbReference>
<dbReference type="SFLD" id="SFLDG00358">
    <property type="entry name" value="Main_(cytGST)"/>
    <property type="match status" value="1"/>
</dbReference>
<dbReference type="InterPro" id="IPR004045">
    <property type="entry name" value="Glutathione_S-Trfase_N"/>
</dbReference>
<comment type="subunit">
    <text evidence="1">Homodimer.</text>
</comment>
<keyword evidence="5" id="KW-0808">Transferase</keyword>
<evidence type="ECO:0000313" key="5">
    <source>
        <dbReference type="EMBL" id="SDS11946.1"/>
    </source>
</evidence>
<protein>
    <submittedName>
        <fullName evidence="5">Glutathione S-transferase</fullName>
    </submittedName>
</protein>
<evidence type="ECO:0000259" key="4">
    <source>
        <dbReference type="PROSITE" id="PS50405"/>
    </source>
</evidence>
<reference evidence="6" key="1">
    <citation type="submission" date="2016-10" db="EMBL/GenBank/DDBJ databases">
        <authorList>
            <person name="Varghese N."/>
            <person name="Submissions S."/>
        </authorList>
    </citation>
    <scope>NUCLEOTIDE SEQUENCE [LARGE SCALE GENOMIC DNA]</scope>
    <source>
        <strain evidence="6">ATCC 23835</strain>
    </source>
</reference>
<dbReference type="Pfam" id="PF00043">
    <property type="entry name" value="GST_C"/>
    <property type="match status" value="1"/>
</dbReference>
<dbReference type="SFLD" id="SFLDS00019">
    <property type="entry name" value="Glutathione_Transferase_(cytos"/>
    <property type="match status" value="1"/>
</dbReference>
<evidence type="ECO:0000256" key="1">
    <source>
        <dbReference type="ARBA" id="ARBA00011738"/>
    </source>
</evidence>
<dbReference type="InterPro" id="IPR040079">
    <property type="entry name" value="Glutathione_S-Trfase"/>
</dbReference>
<gene>
    <name evidence="5" type="ORF">SAMN05216598_0575</name>
</gene>
<dbReference type="InterPro" id="IPR004046">
    <property type="entry name" value="GST_C"/>
</dbReference>
<dbReference type="InterPro" id="IPR010987">
    <property type="entry name" value="Glutathione-S-Trfase_C-like"/>
</dbReference>
<dbReference type="SFLD" id="SFLDG01150">
    <property type="entry name" value="Main.1:_Beta-like"/>
    <property type="match status" value="1"/>
</dbReference>
<dbReference type="PROSITE" id="PS50404">
    <property type="entry name" value="GST_NTER"/>
    <property type="match status" value="1"/>
</dbReference>
<dbReference type="GO" id="GO:0006749">
    <property type="term" value="P:glutathione metabolic process"/>
    <property type="evidence" value="ECO:0007669"/>
    <property type="project" value="TreeGrafter"/>
</dbReference>
<organism evidence="5 6">
    <name type="scientific">Pseudomonas asplenii</name>
    <dbReference type="NCBI Taxonomy" id="53407"/>
    <lineage>
        <taxon>Bacteria</taxon>
        <taxon>Pseudomonadati</taxon>
        <taxon>Pseudomonadota</taxon>
        <taxon>Gammaproteobacteria</taxon>
        <taxon>Pseudomonadales</taxon>
        <taxon>Pseudomonadaceae</taxon>
        <taxon>Pseudomonas</taxon>
    </lineage>
</organism>
<accession>A0A1H1PLA5</accession>
<comment type="similarity">
    <text evidence="2">Belongs to the GST superfamily.</text>
</comment>
<evidence type="ECO:0000256" key="2">
    <source>
        <dbReference type="RuleBase" id="RU003494"/>
    </source>
</evidence>
<dbReference type="PANTHER" id="PTHR43969">
    <property type="entry name" value="GLUTATHIONE S TRANSFERASE D10, ISOFORM A-RELATED"/>
    <property type="match status" value="1"/>
</dbReference>
<dbReference type="RefSeq" id="WP_090202185.1">
    <property type="nucleotide sequence ID" value="NZ_LT629777.1"/>
</dbReference>
<proteinExistence type="inferred from homology"/>
<dbReference type="InterPro" id="IPR036282">
    <property type="entry name" value="Glutathione-S-Trfase_C_sf"/>
</dbReference>